<evidence type="ECO:0000313" key="7">
    <source>
        <dbReference type="Proteomes" id="UP000830835"/>
    </source>
</evidence>
<evidence type="ECO:0000259" key="5">
    <source>
        <dbReference type="PROSITE" id="PS51431"/>
    </source>
</evidence>
<feature type="compositionally biased region" description="Low complexity" evidence="3">
    <location>
        <begin position="83"/>
        <end position="97"/>
    </location>
</feature>
<proteinExistence type="predicted"/>
<feature type="domain" description="KaiA C-terminal" evidence="5">
    <location>
        <begin position="197"/>
        <end position="305"/>
    </location>
</feature>
<dbReference type="InterPro" id="IPR020844">
    <property type="entry name" value="Circadian_clock_KaiA_N"/>
</dbReference>
<evidence type="ECO:0000256" key="2">
    <source>
        <dbReference type="ARBA" id="ARBA00034852"/>
    </source>
</evidence>
<dbReference type="InterPro" id="IPR017944">
    <property type="entry name" value="KaiA/RbsU_helical_domain_sf"/>
</dbReference>
<evidence type="ECO:0000259" key="4">
    <source>
        <dbReference type="PROSITE" id="PS51430"/>
    </source>
</evidence>
<organism evidence="6 7">
    <name type="scientific">Thermostichus vulcanus str. 'Rupite'</name>
    <dbReference type="NCBI Taxonomy" id="2813851"/>
    <lineage>
        <taxon>Bacteria</taxon>
        <taxon>Bacillati</taxon>
        <taxon>Cyanobacteriota</taxon>
        <taxon>Cyanophyceae</taxon>
        <taxon>Thermostichales</taxon>
        <taxon>Thermostichaceae</taxon>
        <taxon>Thermostichus</taxon>
    </lineage>
</organism>
<feature type="region of interest" description="Disordered" evidence="3">
    <location>
        <begin position="68"/>
        <end position="97"/>
    </location>
</feature>
<keyword evidence="7" id="KW-1185">Reference proteome</keyword>
<protein>
    <recommendedName>
        <fullName evidence="2">Circadian clock oscillator protein KaiA</fullName>
    </recommendedName>
</protein>
<dbReference type="Gene3D" id="3.40.50.2300">
    <property type="match status" value="1"/>
</dbReference>
<feature type="domain" description="KaiA N-terminal" evidence="4">
    <location>
        <begin position="1"/>
        <end position="187"/>
    </location>
</feature>
<gene>
    <name evidence="6" type="ORF">JX360_06540</name>
</gene>
<dbReference type="Pfam" id="PF21714">
    <property type="entry name" value="KaiA_N"/>
    <property type="match status" value="1"/>
</dbReference>
<dbReference type="EMBL" id="JAFIRA010000012">
    <property type="protein sequence ID" value="MCJ2542564.1"/>
    <property type="molecule type" value="Genomic_DNA"/>
</dbReference>
<keyword evidence="1" id="KW-0090">Biological rhythms</keyword>
<dbReference type="SUPFAM" id="SSF101215">
    <property type="entry name" value="KaiA/RbsU domain"/>
    <property type="match status" value="1"/>
</dbReference>
<evidence type="ECO:0000313" key="6">
    <source>
        <dbReference type="EMBL" id="MCJ2542564.1"/>
    </source>
</evidence>
<reference evidence="6" key="1">
    <citation type="submission" date="2021-02" db="EMBL/GenBank/DDBJ databases">
        <title>The CRISPR/cas machinery reduction and long-range gene transfer in the hot spring cyanobacterium Synechococcus.</title>
        <authorList>
            <person name="Dvorak P."/>
            <person name="Jahodarova E."/>
            <person name="Hasler P."/>
            <person name="Poulickova A."/>
        </authorList>
    </citation>
    <scope>NUCLEOTIDE SEQUENCE</scope>
    <source>
        <strain evidence="6">Rupite</strain>
    </source>
</reference>
<dbReference type="InterPro" id="IPR011648">
    <property type="entry name" value="Circadian_clock_KaiA"/>
</dbReference>
<comment type="caution">
    <text evidence="6">The sequence shown here is derived from an EMBL/GenBank/DDBJ whole genome shotgun (WGS) entry which is preliminary data.</text>
</comment>
<evidence type="ECO:0000256" key="3">
    <source>
        <dbReference type="SAM" id="MobiDB-lite"/>
    </source>
</evidence>
<dbReference type="PROSITE" id="PS51431">
    <property type="entry name" value="KAIA_C"/>
    <property type="match status" value="1"/>
</dbReference>
<evidence type="ECO:0000256" key="1">
    <source>
        <dbReference type="ARBA" id="ARBA00023108"/>
    </source>
</evidence>
<accession>A0ABT0CA31</accession>
<dbReference type="Pfam" id="PF07688">
    <property type="entry name" value="KaiA"/>
    <property type="match status" value="1"/>
</dbReference>
<dbReference type="InterPro" id="IPR020856">
    <property type="entry name" value="Circadian_clock_protein_KaiA_C"/>
</dbReference>
<dbReference type="SMART" id="SM01247">
    <property type="entry name" value="KaiA"/>
    <property type="match status" value="1"/>
</dbReference>
<dbReference type="PROSITE" id="PS51430">
    <property type="entry name" value="KAIA_N"/>
    <property type="match status" value="1"/>
</dbReference>
<dbReference type="Proteomes" id="UP000830835">
    <property type="component" value="Unassembled WGS sequence"/>
</dbReference>
<name>A0ABT0CA31_THEVL</name>
<sequence length="311" mass="35447">MPPERFASESFREPDLFLEHLHQQNGGIDCLVLLVDPSRLDQLEHIGNQLCEWGLLLPTVLALVFQPSEPEPGPEEAIRVPDPARTTQAPSTSSQTASANALLKREQFFYHNATLVRSLAPRDLLVHTHRSGISPLELLIERAIALFLQVSPTCGLPQGQVRPKGQAYLTYSNQQQQRLAEKLRERLGYAGVYYHRDPELFYRRLSEPERRALMQRLRGLYQTIVLEYFQSPETANARIDELVALAFFADIGAAQLLELHMGLMEDFAKQLKLEGRSEEILLDYRITLIDVMAHLSEMYRRSIPKPAPRDP</sequence>
<dbReference type="Gene3D" id="1.10.1240.30">
    <property type="entry name" value="KaiA/RbsU domain"/>
    <property type="match status" value="1"/>
</dbReference>